<reference evidence="3" key="1">
    <citation type="submission" date="2020-10" db="EMBL/GenBank/DDBJ databases">
        <title>Chromosome-scale genome assembly of the Allis shad, Alosa alosa.</title>
        <authorList>
            <person name="Margot Z."/>
            <person name="Christophe K."/>
            <person name="Cabau C."/>
            <person name="Louis A."/>
            <person name="Berthelot C."/>
            <person name="Parey E."/>
            <person name="Roest Crollius H."/>
            <person name="Montfort J."/>
            <person name="Robinson-Rechavi M."/>
            <person name="Bucao C."/>
            <person name="Bouchez O."/>
            <person name="Gislard M."/>
            <person name="Lluch J."/>
            <person name="Milhes M."/>
            <person name="Lampietro C."/>
            <person name="Lopez Roques C."/>
            <person name="Donnadieu C."/>
            <person name="Braasch I."/>
            <person name="Desvignes T."/>
            <person name="Postlethwait J."/>
            <person name="Bobe J."/>
            <person name="Guiguen Y."/>
        </authorList>
    </citation>
    <scope>NUCLEOTIDE SEQUENCE</scope>
    <source>
        <strain evidence="3">M-15738</strain>
        <tissue evidence="3">Blood</tissue>
    </source>
</reference>
<evidence type="ECO:0000313" key="3">
    <source>
        <dbReference type="EMBL" id="KAG5268991.1"/>
    </source>
</evidence>
<dbReference type="Pfam" id="PF00087">
    <property type="entry name" value="Toxin_TOLIP"/>
    <property type="match status" value="1"/>
</dbReference>
<evidence type="ECO:0000256" key="1">
    <source>
        <dbReference type="SAM" id="SignalP"/>
    </source>
</evidence>
<dbReference type="InterPro" id="IPR035076">
    <property type="entry name" value="Toxin/TOLIP"/>
</dbReference>
<protein>
    <recommendedName>
        <fullName evidence="2">Snake toxin/toxin-like domain-containing protein</fullName>
    </recommendedName>
</protein>
<feature type="chain" id="PRO_5043686379" description="Snake toxin/toxin-like domain-containing protein" evidence="1">
    <location>
        <begin position="21"/>
        <end position="76"/>
    </location>
</feature>
<name>A0AAV6G8H9_9TELE</name>
<feature type="signal peptide" evidence="1">
    <location>
        <begin position="1"/>
        <end position="20"/>
    </location>
</feature>
<comment type="caution">
    <text evidence="3">The sequence shown here is derived from an EMBL/GenBank/DDBJ whole genome shotgun (WGS) entry which is preliminary data.</text>
</comment>
<evidence type="ECO:0000313" key="4">
    <source>
        <dbReference type="Proteomes" id="UP000823561"/>
    </source>
</evidence>
<dbReference type="SUPFAM" id="SSF57302">
    <property type="entry name" value="Snake toxin-like"/>
    <property type="match status" value="1"/>
</dbReference>
<dbReference type="EMBL" id="JADWDJ010000015">
    <property type="protein sequence ID" value="KAG5268991.1"/>
    <property type="molecule type" value="Genomic_DNA"/>
</dbReference>
<feature type="domain" description="Snake toxin/toxin-like" evidence="2">
    <location>
        <begin position="21"/>
        <end position="75"/>
    </location>
</feature>
<accession>A0AAV6G8H9</accession>
<dbReference type="InterPro" id="IPR045860">
    <property type="entry name" value="Snake_toxin-like_sf"/>
</dbReference>
<sequence length="76" mass="8293">MKIFLCTLVLGLLCITTVNALRCYTCVNGDCKTVTECPAESNFCKTVSTPDVLTRTCEEICIPGYNTHCCMTDLCG</sequence>
<dbReference type="Proteomes" id="UP000823561">
    <property type="component" value="Chromosome 15"/>
</dbReference>
<organism evidence="3 4">
    <name type="scientific">Alosa alosa</name>
    <name type="common">allis shad</name>
    <dbReference type="NCBI Taxonomy" id="278164"/>
    <lineage>
        <taxon>Eukaryota</taxon>
        <taxon>Metazoa</taxon>
        <taxon>Chordata</taxon>
        <taxon>Craniata</taxon>
        <taxon>Vertebrata</taxon>
        <taxon>Euteleostomi</taxon>
        <taxon>Actinopterygii</taxon>
        <taxon>Neopterygii</taxon>
        <taxon>Teleostei</taxon>
        <taxon>Clupei</taxon>
        <taxon>Clupeiformes</taxon>
        <taxon>Clupeoidei</taxon>
        <taxon>Clupeidae</taxon>
        <taxon>Alosa</taxon>
    </lineage>
</organism>
<keyword evidence="1" id="KW-0732">Signal</keyword>
<proteinExistence type="predicted"/>
<evidence type="ECO:0000259" key="2">
    <source>
        <dbReference type="Pfam" id="PF00087"/>
    </source>
</evidence>
<dbReference type="AlphaFoldDB" id="A0AAV6G8H9"/>
<gene>
    <name evidence="3" type="ORF">AALO_G00197090</name>
</gene>
<keyword evidence="4" id="KW-1185">Reference proteome</keyword>